<evidence type="ECO:0000256" key="6">
    <source>
        <dbReference type="PROSITE-ProRule" id="PRU00169"/>
    </source>
</evidence>
<evidence type="ECO:0000256" key="4">
    <source>
        <dbReference type="ARBA" id="ARBA00023163"/>
    </source>
</evidence>
<name>A0A3E4U2E6_9FIRM</name>
<dbReference type="SMART" id="SM00342">
    <property type="entry name" value="HTH_ARAC"/>
    <property type="match status" value="1"/>
</dbReference>
<evidence type="ECO:0000256" key="2">
    <source>
        <dbReference type="ARBA" id="ARBA00023015"/>
    </source>
</evidence>
<dbReference type="AlphaFoldDB" id="A0A3E4U2E6"/>
<comment type="caution">
    <text evidence="9">The sequence shown here is derived from an EMBL/GenBank/DDBJ whole genome shotgun (WGS) entry which is preliminary data.</text>
</comment>
<feature type="modified residue" description="4-aspartylphosphate" evidence="6">
    <location>
        <position position="58"/>
    </location>
</feature>
<comment type="function">
    <text evidence="5">May play the central regulatory role in sporulation. It may be an element of the effector pathway responsible for the activation of sporulation genes in response to nutritional stress. Spo0A may act in concert with spo0H (a sigma factor) to control the expression of some genes that are critical to the sporulation process.</text>
</comment>
<evidence type="ECO:0000259" key="8">
    <source>
        <dbReference type="PROSITE" id="PS50110"/>
    </source>
</evidence>
<keyword evidence="3" id="KW-0238">DNA-binding</keyword>
<dbReference type="CDD" id="cd17536">
    <property type="entry name" value="REC_YesN-like"/>
    <property type="match status" value="1"/>
</dbReference>
<dbReference type="Proteomes" id="UP000261257">
    <property type="component" value="Unassembled WGS sequence"/>
</dbReference>
<proteinExistence type="predicted"/>
<dbReference type="Pfam" id="PF12833">
    <property type="entry name" value="HTH_18"/>
    <property type="match status" value="1"/>
</dbReference>
<evidence type="ECO:0000256" key="3">
    <source>
        <dbReference type="ARBA" id="ARBA00023125"/>
    </source>
</evidence>
<organism evidence="9 10">
    <name type="scientific">Hungatella hathewayi</name>
    <dbReference type="NCBI Taxonomy" id="154046"/>
    <lineage>
        <taxon>Bacteria</taxon>
        <taxon>Bacillati</taxon>
        <taxon>Bacillota</taxon>
        <taxon>Clostridia</taxon>
        <taxon>Lachnospirales</taxon>
        <taxon>Lachnospiraceae</taxon>
        <taxon>Hungatella</taxon>
    </lineage>
</organism>
<dbReference type="InterPro" id="IPR001789">
    <property type="entry name" value="Sig_transdc_resp-reg_receiver"/>
</dbReference>
<dbReference type="PANTHER" id="PTHR43280:SF10">
    <property type="entry name" value="REGULATORY PROTEIN POCR"/>
    <property type="match status" value="1"/>
</dbReference>
<reference evidence="9 10" key="1">
    <citation type="submission" date="2018-08" db="EMBL/GenBank/DDBJ databases">
        <title>A genome reference for cultivated species of the human gut microbiota.</title>
        <authorList>
            <person name="Zou Y."/>
            <person name="Xue W."/>
            <person name="Luo G."/>
        </authorList>
    </citation>
    <scope>NUCLEOTIDE SEQUENCE [LARGE SCALE GENOMIC DNA]</scope>
    <source>
        <strain evidence="9 10">TF05-11AC</strain>
    </source>
</reference>
<accession>A0A3E4U2E6</accession>
<keyword evidence="2" id="KW-0805">Transcription regulation</keyword>
<dbReference type="SMART" id="SM00448">
    <property type="entry name" value="REC"/>
    <property type="match status" value="1"/>
</dbReference>
<dbReference type="EMBL" id="QSSQ01000025">
    <property type="protein sequence ID" value="RGM00540.1"/>
    <property type="molecule type" value="Genomic_DNA"/>
</dbReference>
<evidence type="ECO:0000256" key="5">
    <source>
        <dbReference type="ARBA" id="ARBA00024867"/>
    </source>
</evidence>
<dbReference type="SUPFAM" id="SSF52172">
    <property type="entry name" value="CheY-like"/>
    <property type="match status" value="1"/>
</dbReference>
<evidence type="ECO:0000313" key="10">
    <source>
        <dbReference type="Proteomes" id="UP000261257"/>
    </source>
</evidence>
<evidence type="ECO:0000256" key="1">
    <source>
        <dbReference type="ARBA" id="ARBA00018672"/>
    </source>
</evidence>
<keyword evidence="6" id="KW-0597">Phosphoprotein</keyword>
<dbReference type="Pfam" id="PF00072">
    <property type="entry name" value="Response_reg"/>
    <property type="match status" value="1"/>
</dbReference>
<dbReference type="Gene3D" id="3.40.50.2300">
    <property type="match status" value="1"/>
</dbReference>
<dbReference type="InterPro" id="IPR018060">
    <property type="entry name" value="HTH_AraC"/>
</dbReference>
<dbReference type="PRINTS" id="PR00032">
    <property type="entry name" value="HTHARAC"/>
</dbReference>
<evidence type="ECO:0000313" key="9">
    <source>
        <dbReference type="EMBL" id="RGM00540.1"/>
    </source>
</evidence>
<protein>
    <recommendedName>
        <fullName evidence="1">Stage 0 sporulation protein A homolog</fullName>
    </recommendedName>
</protein>
<dbReference type="GO" id="GO:0003700">
    <property type="term" value="F:DNA-binding transcription factor activity"/>
    <property type="evidence" value="ECO:0007669"/>
    <property type="project" value="InterPro"/>
</dbReference>
<evidence type="ECO:0000259" key="7">
    <source>
        <dbReference type="PROSITE" id="PS01124"/>
    </source>
</evidence>
<dbReference type="InterPro" id="IPR020449">
    <property type="entry name" value="Tscrpt_reg_AraC-type_HTH"/>
</dbReference>
<dbReference type="GO" id="GO:0000160">
    <property type="term" value="P:phosphorelay signal transduction system"/>
    <property type="evidence" value="ECO:0007669"/>
    <property type="project" value="InterPro"/>
</dbReference>
<dbReference type="SUPFAM" id="SSF46689">
    <property type="entry name" value="Homeodomain-like"/>
    <property type="match status" value="2"/>
</dbReference>
<dbReference type="InterPro" id="IPR011006">
    <property type="entry name" value="CheY-like_superfamily"/>
</dbReference>
<dbReference type="Gene3D" id="1.10.10.60">
    <property type="entry name" value="Homeodomain-like"/>
    <property type="match status" value="2"/>
</dbReference>
<dbReference type="InterPro" id="IPR009057">
    <property type="entry name" value="Homeodomain-like_sf"/>
</dbReference>
<sequence>MEKLIKMVIADDEPYICGMLKKLIQFDELGVEFIDCIYDGESLLKKVEKEQPDIVLTDICMPRLDGLEVIRIAKERGLKCRFVVISGYRQFEYAYNALKYEVEDYILKPVDGRELNSVLKKICDSLRQSELSGTEKNDSAIRTYLIEKAVHEELQYEAMPLEEINKRYHTHFKPGLYRVILVKLDYSRNTEHIEITEDISSVIKKMREVSVIHFHEKCHDVLIADKRDGVMLLLNYDSASDAELKAEIQSVFKKIKNVIDLFQGLKLTVCVGKAVSETGKIIESKQSCRRADWVRMNIGTDRVIFSEEIEEGLVADYQSRFDEIEENLVKAFIILDSESVRSDLMDFFSLPSKILGSTEAMVFIRRIIDKFCDIYKTITKDAADDEMVYSRISRGIHLKSNFVAYRNELIDQMCGNLDRAAERIKEKNAKPVRQACVYIERNYAKHLTMEGVAQEVNLSPAYFSNLFKKETGQNFTEYIIDYRIRMAKDMLKNSDKNVSEIAEALGFADSRYFSKLFKKEVGVKPTDYRNIYG</sequence>
<feature type="domain" description="HTH araC/xylS-type" evidence="7">
    <location>
        <begin position="433"/>
        <end position="531"/>
    </location>
</feature>
<dbReference type="PROSITE" id="PS50110">
    <property type="entry name" value="RESPONSE_REGULATORY"/>
    <property type="match status" value="1"/>
</dbReference>
<dbReference type="InterPro" id="IPR018062">
    <property type="entry name" value="HTH_AraC-typ_CS"/>
</dbReference>
<gene>
    <name evidence="9" type="ORF">DXC39_20535</name>
</gene>
<dbReference type="GO" id="GO:0043565">
    <property type="term" value="F:sequence-specific DNA binding"/>
    <property type="evidence" value="ECO:0007669"/>
    <property type="project" value="InterPro"/>
</dbReference>
<keyword evidence="4" id="KW-0804">Transcription</keyword>
<feature type="domain" description="Response regulatory" evidence="8">
    <location>
        <begin position="6"/>
        <end position="123"/>
    </location>
</feature>
<dbReference type="RefSeq" id="WP_117634186.1">
    <property type="nucleotide sequence ID" value="NZ_QRQF01000026.1"/>
</dbReference>
<dbReference type="PROSITE" id="PS00041">
    <property type="entry name" value="HTH_ARAC_FAMILY_1"/>
    <property type="match status" value="1"/>
</dbReference>
<dbReference type="PANTHER" id="PTHR43280">
    <property type="entry name" value="ARAC-FAMILY TRANSCRIPTIONAL REGULATOR"/>
    <property type="match status" value="1"/>
</dbReference>
<dbReference type="PROSITE" id="PS01124">
    <property type="entry name" value="HTH_ARAC_FAMILY_2"/>
    <property type="match status" value="1"/>
</dbReference>